<comment type="caution">
    <text evidence="4">The sequence shown here is derived from an EMBL/GenBank/DDBJ whole genome shotgun (WGS) entry which is preliminary data.</text>
</comment>
<dbReference type="Gene3D" id="3.40.50.2300">
    <property type="match status" value="2"/>
</dbReference>
<name>A0A7J5E0J8_NOCSI</name>
<evidence type="ECO:0000256" key="2">
    <source>
        <dbReference type="ARBA" id="ARBA00022729"/>
    </source>
</evidence>
<dbReference type="PANTHER" id="PTHR30483:SF6">
    <property type="entry name" value="PERIPLASMIC BINDING PROTEIN OF ABC TRANSPORTER FOR NATURAL AMINO ACIDS"/>
    <property type="match status" value="1"/>
</dbReference>
<evidence type="ECO:0000259" key="3">
    <source>
        <dbReference type="Pfam" id="PF13458"/>
    </source>
</evidence>
<comment type="similarity">
    <text evidence="1">Belongs to the leucine-binding protein family.</text>
</comment>
<dbReference type="PROSITE" id="PS51257">
    <property type="entry name" value="PROKAR_LIPOPROTEIN"/>
    <property type="match status" value="1"/>
</dbReference>
<dbReference type="InterPro" id="IPR028081">
    <property type="entry name" value="Leu-bd"/>
</dbReference>
<evidence type="ECO:0000256" key="1">
    <source>
        <dbReference type="ARBA" id="ARBA00010062"/>
    </source>
</evidence>
<dbReference type="InterPro" id="IPR051010">
    <property type="entry name" value="BCAA_transport"/>
</dbReference>
<dbReference type="Pfam" id="PF13458">
    <property type="entry name" value="Peripla_BP_6"/>
    <property type="match status" value="1"/>
</dbReference>
<dbReference type="SUPFAM" id="SSF53822">
    <property type="entry name" value="Periplasmic binding protein-like I"/>
    <property type="match status" value="1"/>
</dbReference>
<accession>A0A7J5E0J8</accession>
<protein>
    <submittedName>
        <fullName evidence="4">ABC transporter substrate-binding protein</fullName>
    </submittedName>
</protein>
<sequence>MHCSRSEIHGGTVTRFRATIAGLLTLTVGTALTGCGSSGDDDNGDTVVIGLVCDTTGPGAGYATPACTATKETIDQVNADGGIDGKKVKVVQGNDESDPTKTPTVIQKLVSQGADALLMLTSSAGVLQAKSLIERTKIPVFMPVAANPQVTEPPSNTYLYQLGTPTSDWATVYCAAFDSLGAKKVAFLQDSSPSQVQFNKGLIDSLDCVDLDVVNGAIDATDLSAEVAKIKNAGPDAVLVATQNANFDVLAQNTLHQQLPGVPRFTELLLSSLPSAWAQAQPGALEGLVGLAGTTDTNTKTVEVAQFFAETEGADFRVNNFWTQSYDAVQILKQAIEEAGTTDGEKLNAAIQDVTGFVASSGYPGFTLSFGDDKHLGADGICGLVLVEWDKDNQVAGPWSGYEPDCAA</sequence>
<evidence type="ECO:0000313" key="5">
    <source>
        <dbReference type="Proteomes" id="UP000449906"/>
    </source>
</evidence>
<dbReference type="InterPro" id="IPR028082">
    <property type="entry name" value="Peripla_BP_I"/>
</dbReference>
<feature type="domain" description="Leucine-binding protein" evidence="3">
    <location>
        <begin position="46"/>
        <end position="390"/>
    </location>
</feature>
<dbReference type="Proteomes" id="UP000449906">
    <property type="component" value="Unassembled WGS sequence"/>
</dbReference>
<dbReference type="EMBL" id="WBVM01000001">
    <property type="protein sequence ID" value="KAB2811708.1"/>
    <property type="molecule type" value="Genomic_DNA"/>
</dbReference>
<evidence type="ECO:0000313" key="4">
    <source>
        <dbReference type="EMBL" id="KAB2811708.1"/>
    </source>
</evidence>
<keyword evidence="2" id="KW-0732">Signal</keyword>
<proteinExistence type="inferred from homology"/>
<organism evidence="4 5">
    <name type="scientific">Nocardioides simplex</name>
    <name type="common">Arthrobacter simplex</name>
    <dbReference type="NCBI Taxonomy" id="2045"/>
    <lineage>
        <taxon>Bacteria</taxon>
        <taxon>Bacillati</taxon>
        <taxon>Actinomycetota</taxon>
        <taxon>Actinomycetes</taxon>
        <taxon>Propionibacteriales</taxon>
        <taxon>Nocardioidaceae</taxon>
        <taxon>Pimelobacter</taxon>
    </lineage>
</organism>
<dbReference type="PANTHER" id="PTHR30483">
    <property type="entry name" value="LEUCINE-SPECIFIC-BINDING PROTEIN"/>
    <property type="match status" value="1"/>
</dbReference>
<reference evidence="4 5" key="1">
    <citation type="submission" date="2019-09" db="EMBL/GenBank/DDBJ databases">
        <title>Pimelobacter sp. isolated from Paulinella.</title>
        <authorList>
            <person name="Jeong S.E."/>
        </authorList>
    </citation>
    <scope>NUCLEOTIDE SEQUENCE [LARGE SCALE GENOMIC DNA]</scope>
    <source>
        <strain evidence="4 5">Pch-N</strain>
    </source>
</reference>
<gene>
    <name evidence="4" type="ORF">F9L07_07565</name>
</gene>
<dbReference type="AlphaFoldDB" id="A0A7J5E0J8"/>